<evidence type="ECO:0000313" key="2">
    <source>
        <dbReference type="RefSeq" id="XP_075074488.1"/>
    </source>
</evidence>
<reference evidence="1" key="1">
    <citation type="journal article" date="2014" name="Nat. Commun.">
        <title>The tobacco genome sequence and its comparison with those of tomato and potato.</title>
        <authorList>
            <person name="Sierro N."/>
            <person name="Battey J.N."/>
            <person name="Ouadi S."/>
            <person name="Bakaher N."/>
            <person name="Bovet L."/>
            <person name="Willig A."/>
            <person name="Goepfert S."/>
            <person name="Peitsch M.C."/>
            <person name="Ivanov N.V."/>
        </authorList>
    </citation>
    <scope>NUCLEOTIDE SEQUENCE [LARGE SCALE GENOMIC DNA]</scope>
</reference>
<dbReference type="Proteomes" id="UP000790787">
    <property type="component" value="Chromosome 7"/>
</dbReference>
<reference evidence="2" key="2">
    <citation type="submission" date="2025-08" db="UniProtKB">
        <authorList>
            <consortium name="RefSeq"/>
        </authorList>
    </citation>
    <scope>IDENTIFICATION</scope>
    <source>
        <tissue evidence="2">Leaf</tissue>
    </source>
</reference>
<proteinExistence type="predicted"/>
<protein>
    <submittedName>
        <fullName evidence="2">Uncharacterized protein LOC142162081</fullName>
    </submittedName>
</protein>
<sequence>MYPNRDWFVDSQEGECGVIHTANNNPLTIYGIGSIRLRNYDGLIRILTDVRYVPELKKKLISVGALESKGFKVIVENEIMRICSGALVPKNEAALEYMSRVPYANAIGSLMYAMVCTRPGISHAIGVVSKYMHDPGKEHWQALKWILRYIHNTIDVGLFFEQEYSQYLSTVALSTIEEEYMTITKAVKEAIWLQGLLRELELLLLSCYGVMAAKQTLLEEAREKRVDVGMVHVAVTSFSALCFVCKR</sequence>
<evidence type="ECO:0000313" key="1">
    <source>
        <dbReference type="Proteomes" id="UP000790787"/>
    </source>
</evidence>
<name>A0AC58RP34_TOBAC</name>
<organism evidence="1 2">
    <name type="scientific">Nicotiana tabacum</name>
    <name type="common">Common tobacco</name>
    <dbReference type="NCBI Taxonomy" id="4097"/>
    <lineage>
        <taxon>Eukaryota</taxon>
        <taxon>Viridiplantae</taxon>
        <taxon>Streptophyta</taxon>
        <taxon>Embryophyta</taxon>
        <taxon>Tracheophyta</taxon>
        <taxon>Spermatophyta</taxon>
        <taxon>Magnoliopsida</taxon>
        <taxon>eudicotyledons</taxon>
        <taxon>Gunneridae</taxon>
        <taxon>Pentapetalae</taxon>
        <taxon>asterids</taxon>
        <taxon>lamiids</taxon>
        <taxon>Solanales</taxon>
        <taxon>Solanaceae</taxon>
        <taxon>Nicotianoideae</taxon>
        <taxon>Nicotianeae</taxon>
        <taxon>Nicotiana</taxon>
    </lineage>
</organism>
<accession>A0AC58RP34</accession>
<keyword evidence="1" id="KW-1185">Reference proteome</keyword>
<gene>
    <name evidence="2" type="primary">LOC142162081</name>
</gene>
<dbReference type="RefSeq" id="XP_075074488.1">
    <property type="nucleotide sequence ID" value="XM_075218387.1"/>
</dbReference>